<gene>
    <name evidence="8 9" type="primary">psbI</name>
</gene>
<dbReference type="Pfam" id="PF02532">
    <property type="entry name" value="PsbI"/>
    <property type="match status" value="1"/>
</dbReference>
<evidence type="ECO:0000256" key="6">
    <source>
        <dbReference type="ARBA" id="ARBA00023136"/>
    </source>
</evidence>
<evidence type="ECO:0000256" key="1">
    <source>
        <dbReference type="ARBA" id="ARBA00004167"/>
    </source>
</evidence>
<dbReference type="HAMAP" id="MF_01316">
    <property type="entry name" value="PSII_PsbI"/>
    <property type="match status" value="1"/>
</dbReference>
<dbReference type="GO" id="GO:0009535">
    <property type="term" value="C:chloroplast thylakoid membrane"/>
    <property type="evidence" value="ECO:0007669"/>
    <property type="project" value="UniProtKB-SubCell"/>
</dbReference>
<keyword evidence="4 8" id="KW-0812">Transmembrane</keyword>
<dbReference type="InterPro" id="IPR037271">
    <property type="entry name" value="PSII_PsbI_sf"/>
</dbReference>
<feature type="transmembrane region" description="Helical" evidence="8">
    <location>
        <begin position="45"/>
        <end position="62"/>
    </location>
</feature>
<dbReference type="SUPFAM" id="SSF161041">
    <property type="entry name" value="Photosystem II reaction center protein I, PsbI"/>
    <property type="match status" value="1"/>
</dbReference>
<keyword evidence="3 8" id="KW-0602">Photosynthesis</keyword>
<evidence type="ECO:0000256" key="4">
    <source>
        <dbReference type="ARBA" id="ARBA00022692"/>
    </source>
</evidence>
<keyword evidence="6 8" id="KW-0472">Membrane</keyword>
<protein>
    <recommendedName>
        <fullName evidence="8">Photosystem II reaction center protein I</fullName>
        <shortName evidence="8">PSII-I</shortName>
    </recommendedName>
    <alternativeName>
        <fullName evidence="8">PSII 4.8 kDa protein</fullName>
    </alternativeName>
</protein>
<name>A0A097KR24_9CHLO</name>
<evidence type="ECO:0000313" key="9">
    <source>
        <dbReference type="EMBL" id="AIT95636.1"/>
    </source>
</evidence>
<organism evidence="9">
    <name type="scientific">Elliptochloris bilobata</name>
    <dbReference type="NCBI Taxonomy" id="381761"/>
    <lineage>
        <taxon>Eukaryota</taxon>
        <taxon>Viridiplantae</taxon>
        <taxon>Chlorophyta</taxon>
        <taxon>core chlorophytes</taxon>
        <taxon>Trebouxiophyceae</taxon>
        <taxon>Trebouxiophyceae incertae sedis</taxon>
        <taxon>Elliptochloris clade</taxon>
        <taxon>Elliptochloris</taxon>
    </lineage>
</organism>
<dbReference type="PANTHER" id="PTHR35772">
    <property type="entry name" value="PHOTOSYSTEM II REACTION CENTER PROTEIN I"/>
    <property type="match status" value="1"/>
</dbReference>
<dbReference type="PANTHER" id="PTHR35772:SF1">
    <property type="entry name" value="PHOTOSYSTEM II REACTION CENTER PROTEIN I"/>
    <property type="match status" value="1"/>
</dbReference>
<comment type="subunit">
    <text evidence="8">PSII is composed of 1 copy each of membrane proteins PsbA, PsbB, PsbC, PsbD, PsbE, PsbF, PsbH, PsbI, PsbJ, PsbK, PsbL, PsbM, PsbT, PsbX, PsbY, PsbZ, Psb30/Ycf12, at least 3 peripheral proteins of the oxygen-evolving complex and a large number of cofactors. It forms dimeric complexes.</text>
</comment>
<dbReference type="AlphaFoldDB" id="A0A097KR24"/>
<geneLocation type="chloroplast" evidence="9"/>
<comment type="function">
    <text evidence="8">One of the components of the core complex of photosystem II (PSII), required for its stability and/or assembly. PSII is a light-driven water:plastoquinone oxidoreductase that uses light energy to abstract electrons from H(2)O, generating O(2) and a proton gradient subsequently used for ATP formation. It consists of a core antenna complex that captures photons, and an electron transfer chain that converts photonic excitation into a charge separation.</text>
</comment>
<proteinExistence type="inferred from homology"/>
<keyword evidence="5 8" id="KW-1133">Transmembrane helix</keyword>
<dbReference type="RefSeq" id="YP_009106748.1">
    <property type="nucleotide sequence ID" value="NC_025548.1"/>
</dbReference>
<keyword evidence="9" id="KW-0150">Chloroplast</keyword>
<keyword evidence="8" id="KW-0793">Thylakoid</keyword>
<dbReference type="InterPro" id="IPR003686">
    <property type="entry name" value="PSII_PsbI"/>
</dbReference>
<evidence type="ECO:0000256" key="7">
    <source>
        <dbReference type="ARBA" id="ARBA00023276"/>
    </source>
</evidence>
<dbReference type="GO" id="GO:0015979">
    <property type="term" value="P:photosynthesis"/>
    <property type="evidence" value="ECO:0007669"/>
    <property type="project" value="UniProtKB-UniRule"/>
</dbReference>
<keyword evidence="9" id="KW-0934">Plastid</keyword>
<evidence type="ECO:0000256" key="2">
    <source>
        <dbReference type="ARBA" id="ARBA00022469"/>
    </source>
</evidence>
<dbReference type="GeneID" id="22161209"/>
<comment type="caution">
    <text evidence="8">Lacks conserved residue(s) required for the propagation of feature annotation.</text>
</comment>
<evidence type="ECO:0000256" key="5">
    <source>
        <dbReference type="ARBA" id="ARBA00022989"/>
    </source>
</evidence>
<reference evidence="9" key="1">
    <citation type="journal article" date="2014" name="BMC Evol. Biol.">
        <title>Chloroplast phylogenomic analysis resolves deep-level relationships within the green algal class Trebouxiophyceae.</title>
        <authorList>
            <person name="Lemieux C."/>
            <person name="Otis C."/>
            <person name="Turmel M."/>
        </authorList>
    </citation>
    <scope>NUCLEOTIDE SEQUENCE</scope>
</reference>
<feature type="transmembrane region" description="Helical" evidence="8">
    <location>
        <begin position="6"/>
        <end position="24"/>
    </location>
</feature>
<evidence type="ECO:0000256" key="8">
    <source>
        <dbReference type="HAMAP-Rule" id="MF_01316"/>
    </source>
</evidence>
<comment type="subcellular location">
    <subcellularLocation>
        <location evidence="1">Membrane</location>
        <topology evidence="1">Single-pass membrane protein</topology>
    </subcellularLocation>
    <subcellularLocation>
        <location evidence="8">Plastid</location>
        <location evidence="8">Chloroplast thylakoid membrane</location>
        <topology evidence="8">Single-pass membrane protein</topology>
    </subcellularLocation>
</comment>
<comment type="similarity">
    <text evidence="8">Belongs to the PsbI family.</text>
</comment>
<keyword evidence="2 8" id="KW-0674">Reaction center</keyword>
<dbReference type="EMBL" id="KM462887">
    <property type="protein sequence ID" value="AIT95636.1"/>
    <property type="molecule type" value="Genomic_DNA"/>
</dbReference>
<keyword evidence="7 8" id="KW-0604">Photosystem II</keyword>
<accession>A0A097KR24</accession>
<evidence type="ECO:0000256" key="3">
    <source>
        <dbReference type="ARBA" id="ARBA00022531"/>
    </source>
</evidence>
<dbReference type="GO" id="GO:0009539">
    <property type="term" value="C:photosystem II reaction center"/>
    <property type="evidence" value="ECO:0007669"/>
    <property type="project" value="InterPro"/>
</dbReference>
<sequence>MLTLKIFVYGVVTFFVSLFLFGFLSNDPARKLKEKGSYLNEYWAFLFKAFLGLIILMGLPAVDPQTSYAMDQNEPTPVVIRTLDEQMDRATRFIIDSDRELGKVQAKEEEFSGYRNSLAILKRKNRIPLDLLPKYNNYIAPTLNRIRRERPLSYSRTQERWVAWEMIENVVPRRWYGGIPIPQRLDSTQFNLLEGQYLANRQRSVLLEENTQRFELVLRAFAVDVLSRLQ</sequence>